<keyword evidence="2" id="KW-1185">Reference proteome</keyword>
<evidence type="ECO:0000313" key="1">
    <source>
        <dbReference type="EMBL" id="CAG2142570.1"/>
    </source>
</evidence>
<proteinExistence type="predicted"/>
<comment type="caution">
    <text evidence="1">The sequence shown here is derived from an EMBL/GenBank/DDBJ whole genome shotgun (WGS) entry which is preliminary data.</text>
</comment>
<evidence type="ECO:0000313" key="2">
    <source>
        <dbReference type="Proteomes" id="UP000672657"/>
    </source>
</evidence>
<dbReference type="RefSeq" id="WP_211953332.1">
    <property type="nucleotide sequence ID" value="NZ_CAJPVI010000011.1"/>
</dbReference>
<accession>A0ABM8TFM6</accession>
<organism evidence="1 2">
    <name type="scientific">Cupriavidus numazuensis</name>
    <dbReference type="NCBI Taxonomy" id="221992"/>
    <lineage>
        <taxon>Bacteria</taxon>
        <taxon>Pseudomonadati</taxon>
        <taxon>Pseudomonadota</taxon>
        <taxon>Betaproteobacteria</taxon>
        <taxon>Burkholderiales</taxon>
        <taxon>Burkholderiaceae</taxon>
        <taxon>Cupriavidus</taxon>
    </lineage>
</organism>
<protein>
    <submittedName>
        <fullName evidence="1">Uncharacterized protein</fullName>
    </submittedName>
</protein>
<dbReference type="Proteomes" id="UP000672657">
    <property type="component" value="Unassembled WGS sequence"/>
</dbReference>
<dbReference type="EMBL" id="CAJPVI010000011">
    <property type="protein sequence ID" value="CAG2142570.1"/>
    <property type="molecule type" value="Genomic_DNA"/>
</dbReference>
<reference evidence="1 2" key="1">
    <citation type="submission" date="2021-03" db="EMBL/GenBank/DDBJ databases">
        <authorList>
            <person name="Peeters C."/>
        </authorList>
    </citation>
    <scope>NUCLEOTIDE SEQUENCE [LARGE SCALE GENOMIC DNA]</scope>
    <source>
        <strain evidence="1 2">LMG 26411</strain>
    </source>
</reference>
<sequence>MFALLSVTYVLLAVLFGGYSTYLLATLIPEDVLEQASRNGRFAGLYDSPMEHATPATADATASGSAL</sequence>
<name>A0ABM8TFM6_9BURK</name>
<gene>
    <name evidence="1" type="ORF">LMG26411_02238</name>
</gene>